<dbReference type="Proteomes" id="UP000245768">
    <property type="component" value="Unassembled WGS sequence"/>
</dbReference>
<dbReference type="EMBL" id="KZ819634">
    <property type="protein sequence ID" value="PWN92736.1"/>
    <property type="molecule type" value="Genomic_DNA"/>
</dbReference>
<feature type="domain" description="Amidohydrolase-related" evidence="4">
    <location>
        <begin position="32"/>
        <end position="329"/>
    </location>
</feature>
<dbReference type="Pfam" id="PF04909">
    <property type="entry name" value="Amidohydro_2"/>
    <property type="match status" value="1"/>
</dbReference>
<dbReference type="SUPFAM" id="SSF51556">
    <property type="entry name" value="Metallo-dependent hydrolases"/>
    <property type="match status" value="1"/>
</dbReference>
<organism evidence="5 6">
    <name type="scientific">Acaromyces ingoldii</name>
    <dbReference type="NCBI Taxonomy" id="215250"/>
    <lineage>
        <taxon>Eukaryota</taxon>
        <taxon>Fungi</taxon>
        <taxon>Dikarya</taxon>
        <taxon>Basidiomycota</taxon>
        <taxon>Ustilaginomycotina</taxon>
        <taxon>Exobasidiomycetes</taxon>
        <taxon>Exobasidiales</taxon>
        <taxon>Cryptobasidiaceae</taxon>
        <taxon>Acaromyces</taxon>
    </lineage>
</organism>
<dbReference type="PANTHER" id="PTHR21240">
    <property type="entry name" value="2-AMINO-3-CARBOXYLMUCONATE-6-SEMIALDEHYDE DECARBOXYLASE"/>
    <property type="match status" value="1"/>
</dbReference>
<reference evidence="5 6" key="1">
    <citation type="journal article" date="2018" name="Mol. Biol. Evol.">
        <title>Broad Genomic Sampling Reveals a Smut Pathogenic Ancestry of the Fungal Clade Ustilaginomycotina.</title>
        <authorList>
            <person name="Kijpornyongpan T."/>
            <person name="Mondo S.J."/>
            <person name="Barry K."/>
            <person name="Sandor L."/>
            <person name="Lee J."/>
            <person name="Lipzen A."/>
            <person name="Pangilinan J."/>
            <person name="LaButti K."/>
            <person name="Hainaut M."/>
            <person name="Henrissat B."/>
            <person name="Grigoriev I.V."/>
            <person name="Spatafora J.W."/>
            <person name="Aime M.C."/>
        </authorList>
    </citation>
    <scope>NUCLEOTIDE SEQUENCE [LARGE SCALE GENOMIC DNA]</scope>
    <source>
        <strain evidence="5 6">MCA 4198</strain>
    </source>
</reference>
<dbReference type="GO" id="GO:0016787">
    <property type="term" value="F:hydrolase activity"/>
    <property type="evidence" value="ECO:0007669"/>
    <property type="project" value="UniProtKB-KW"/>
</dbReference>
<sequence>MLPLVALEEAMNLPALAEQSKYQASLFTADGDADGHAYRLCDIHETRAKKMQEHGVAHTILSLTAPGIQDFDDAKVAAEKAREVNDYTYEQIKSSGKQFSAFASLSMHEPEEASRELRRAVTELGCVGALVNDNQRLPNDEHAWYDQPEWDSFWKTCTDLDVPFYLHPIAVKGELHRRLYKDRAALIGPVKSFATGVSTHILGMIVNGVFDRHPKLKIIIGHLGEHLPFDMWRINHWLEDVHRKRGGTKQQLTIRDYFARNIWITTSGHFSNNALIMCLAEVGVDRILFSIDYPYESFESACNWFRQLEPQLNKTDLRKIAYKNAKILFPHLKDLPEDI</sequence>
<accession>A0A316YUK2</accession>
<evidence type="ECO:0000259" key="4">
    <source>
        <dbReference type="Pfam" id="PF04909"/>
    </source>
</evidence>
<dbReference type="InterPro" id="IPR032466">
    <property type="entry name" value="Metal_Hydrolase"/>
</dbReference>
<dbReference type="InterPro" id="IPR032465">
    <property type="entry name" value="ACMSD"/>
</dbReference>
<comment type="similarity">
    <text evidence="3">Belongs to the metallo-dependent hydrolases superfamily.</text>
</comment>
<evidence type="ECO:0000256" key="2">
    <source>
        <dbReference type="ARBA" id="ARBA00023239"/>
    </source>
</evidence>
<evidence type="ECO:0000256" key="3">
    <source>
        <dbReference type="RuleBase" id="RU366045"/>
    </source>
</evidence>
<keyword evidence="1 3" id="KW-0210">Decarboxylase</keyword>
<dbReference type="Gene3D" id="3.20.20.140">
    <property type="entry name" value="Metal-dependent hydrolases"/>
    <property type="match status" value="1"/>
</dbReference>
<dbReference type="PANTHER" id="PTHR21240:SF30">
    <property type="entry name" value="AMIDOHYDROLASE-RELATED DOMAIN-CONTAINING PROTEIN-RELATED"/>
    <property type="match status" value="1"/>
</dbReference>
<dbReference type="RefSeq" id="XP_025379934.1">
    <property type="nucleotide sequence ID" value="XM_025519047.1"/>
</dbReference>
<dbReference type="OrthoDB" id="432010at2759"/>
<gene>
    <name evidence="5" type="ORF">FA10DRAFT_235863</name>
</gene>
<evidence type="ECO:0000313" key="5">
    <source>
        <dbReference type="EMBL" id="PWN92736.1"/>
    </source>
</evidence>
<dbReference type="STRING" id="215250.A0A316YUK2"/>
<evidence type="ECO:0000313" key="6">
    <source>
        <dbReference type="Proteomes" id="UP000245768"/>
    </source>
</evidence>
<dbReference type="GO" id="GO:0016831">
    <property type="term" value="F:carboxy-lyase activity"/>
    <property type="evidence" value="ECO:0007669"/>
    <property type="project" value="UniProtKB-KW"/>
</dbReference>
<dbReference type="AlphaFoldDB" id="A0A316YUK2"/>
<keyword evidence="2 3" id="KW-0456">Lyase</keyword>
<keyword evidence="6" id="KW-1185">Reference proteome</keyword>
<protein>
    <submittedName>
        <fullName evidence="5">Amidohydrolase 2</fullName>
    </submittedName>
</protein>
<evidence type="ECO:0000256" key="1">
    <source>
        <dbReference type="ARBA" id="ARBA00022793"/>
    </source>
</evidence>
<dbReference type="InParanoid" id="A0A316YUK2"/>
<dbReference type="GO" id="GO:0005829">
    <property type="term" value="C:cytosol"/>
    <property type="evidence" value="ECO:0007669"/>
    <property type="project" value="TreeGrafter"/>
</dbReference>
<dbReference type="InterPro" id="IPR006680">
    <property type="entry name" value="Amidohydro-rel"/>
</dbReference>
<dbReference type="GO" id="GO:0019748">
    <property type="term" value="P:secondary metabolic process"/>
    <property type="evidence" value="ECO:0007669"/>
    <property type="project" value="TreeGrafter"/>
</dbReference>
<proteinExistence type="inferred from homology"/>
<dbReference type="GeneID" id="37040963"/>
<name>A0A316YUK2_9BASI</name>
<keyword evidence="5" id="KW-0378">Hydrolase</keyword>